<dbReference type="Gene3D" id="3.40.1800.20">
    <property type="match status" value="1"/>
</dbReference>
<dbReference type="InterPro" id="IPR013087">
    <property type="entry name" value="Znf_C2H2_type"/>
</dbReference>
<evidence type="ECO:0000256" key="4">
    <source>
        <dbReference type="ARBA" id="ARBA00022737"/>
    </source>
</evidence>
<evidence type="ECO:0000256" key="8">
    <source>
        <dbReference type="ARBA" id="ARBA00023125"/>
    </source>
</evidence>
<feature type="domain" description="C2H2-type" evidence="13">
    <location>
        <begin position="481"/>
        <end position="504"/>
    </location>
</feature>
<proteinExistence type="inferred from homology"/>
<evidence type="ECO:0000256" key="6">
    <source>
        <dbReference type="ARBA" id="ARBA00022833"/>
    </source>
</evidence>
<feature type="domain" description="C2H2-type" evidence="13">
    <location>
        <begin position="368"/>
        <end position="396"/>
    </location>
</feature>
<dbReference type="Pfam" id="PF00096">
    <property type="entry name" value="zf-C2H2"/>
    <property type="match status" value="6"/>
</dbReference>
<dbReference type="FunFam" id="3.30.160.60:FF:000870">
    <property type="entry name" value="zinc finger protein 197 isoform X1"/>
    <property type="match status" value="1"/>
</dbReference>
<dbReference type="GO" id="GO:0008270">
    <property type="term" value="F:zinc ion binding"/>
    <property type="evidence" value="ECO:0007669"/>
    <property type="project" value="UniProtKB-UniRule"/>
</dbReference>
<dbReference type="FunFam" id="3.30.160.60:FF:002343">
    <property type="entry name" value="Zinc finger protein 33A"/>
    <property type="match status" value="1"/>
</dbReference>
<dbReference type="FunFam" id="3.30.160.60:FF:000446">
    <property type="entry name" value="Zinc finger protein"/>
    <property type="match status" value="1"/>
</dbReference>
<feature type="domain" description="ZAD" evidence="14">
    <location>
        <begin position="4"/>
        <end position="78"/>
    </location>
</feature>
<feature type="binding site" evidence="12">
    <location>
        <position position="6"/>
    </location>
    <ligand>
        <name>Zn(2+)</name>
        <dbReference type="ChEBI" id="CHEBI:29105"/>
    </ligand>
</feature>
<dbReference type="GO" id="GO:0005634">
    <property type="term" value="C:nucleus"/>
    <property type="evidence" value="ECO:0007669"/>
    <property type="project" value="UniProtKB-SubCell"/>
</dbReference>
<evidence type="ECO:0000256" key="12">
    <source>
        <dbReference type="PROSITE-ProRule" id="PRU01263"/>
    </source>
</evidence>
<dbReference type="PROSITE" id="PS51915">
    <property type="entry name" value="ZAD"/>
    <property type="match status" value="1"/>
</dbReference>
<evidence type="ECO:0000256" key="5">
    <source>
        <dbReference type="ARBA" id="ARBA00022771"/>
    </source>
</evidence>
<dbReference type="GO" id="GO:0000978">
    <property type="term" value="F:RNA polymerase II cis-regulatory region sequence-specific DNA binding"/>
    <property type="evidence" value="ECO:0007669"/>
    <property type="project" value="TreeGrafter"/>
</dbReference>
<evidence type="ECO:0000313" key="15">
    <source>
        <dbReference type="EMBL" id="CAH0726824.1"/>
    </source>
</evidence>
<dbReference type="SMART" id="SM00868">
    <property type="entry name" value="zf-AD"/>
    <property type="match status" value="1"/>
</dbReference>
<dbReference type="InterPro" id="IPR012934">
    <property type="entry name" value="Znf_AD"/>
</dbReference>
<keyword evidence="4" id="KW-0677">Repeat</keyword>
<keyword evidence="9" id="KW-0804">Transcription</keyword>
<evidence type="ECO:0000256" key="10">
    <source>
        <dbReference type="ARBA" id="ARBA00023242"/>
    </source>
</evidence>
<feature type="domain" description="C2H2-type" evidence="13">
    <location>
        <begin position="421"/>
        <end position="449"/>
    </location>
</feature>
<evidence type="ECO:0000256" key="9">
    <source>
        <dbReference type="ARBA" id="ARBA00023163"/>
    </source>
</evidence>
<evidence type="ECO:0000256" key="11">
    <source>
        <dbReference type="PROSITE-ProRule" id="PRU00042"/>
    </source>
</evidence>
<keyword evidence="7" id="KW-0805">Transcription regulation</keyword>
<dbReference type="Pfam" id="PF07776">
    <property type="entry name" value="zf-AD"/>
    <property type="match status" value="1"/>
</dbReference>
<evidence type="ECO:0000259" key="14">
    <source>
        <dbReference type="PROSITE" id="PS51915"/>
    </source>
</evidence>
<feature type="domain" description="C2H2-type" evidence="13">
    <location>
        <begin position="284"/>
        <end position="311"/>
    </location>
</feature>
<evidence type="ECO:0000259" key="13">
    <source>
        <dbReference type="PROSITE" id="PS50157"/>
    </source>
</evidence>
<dbReference type="Pfam" id="PF12874">
    <property type="entry name" value="zf-met"/>
    <property type="match status" value="1"/>
</dbReference>
<dbReference type="InterPro" id="IPR036236">
    <property type="entry name" value="Znf_C2H2_sf"/>
</dbReference>
<feature type="domain" description="C2H2-type" evidence="13">
    <location>
        <begin position="312"/>
        <end position="339"/>
    </location>
</feature>
<feature type="non-terminal residue" evidence="15">
    <location>
        <position position="524"/>
    </location>
</feature>
<dbReference type="PROSITE" id="PS00028">
    <property type="entry name" value="ZINC_FINGER_C2H2_1"/>
    <property type="match status" value="9"/>
</dbReference>
<comment type="similarity">
    <text evidence="2">Belongs to the krueppel C2H2-type zinc-finger protein family.</text>
</comment>
<keyword evidence="5 11" id="KW-0863">Zinc-finger</keyword>
<dbReference type="PANTHER" id="PTHR24404:SF46">
    <property type="entry name" value="ZINC FINGER PROTEIN GFI-1"/>
    <property type="match status" value="1"/>
</dbReference>
<feature type="binding site" evidence="12">
    <location>
        <position position="51"/>
    </location>
    <ligand>
        <name>Zn(2+)</name>
        <dbReference type="ChEBI" id="CHEBI:29105"/>
    </ligand>
</feature>
<gene>
    <name evidence="15" type="ORF">BINO364_LOCUS12242</name>
</gene>
<dbReference type="FunFam" id="3.30.160.60:FF:000557">
    <property type="entry name" value="zinc finger and SCAN domain-containing protein 29"/>
    <property type="match status" value="1"/>
</dbReference>
<keyword evidence="6 12" id="KW-0862">Zinc</keyword>
<protein>
    <submittedName>
        <fullName evidence="15">Uncharacterized protein</fullName>
    </submittedName>
</protein>
<evidence type="ECO:0000313" key="16">
    <source>
        <dbReference type="Proteomes" id="UP000838878"/>
    </source>
</evidence>
<feature type="domain" description="C2H2-type" evidence="13">
    <location>
        <begin position="393"/>
        <end position="420"/>
    </location>
</feature>
<dbReference type="OrthoDB" id="40579at2759"/>
<evidence type="ECO:0000256" key="7">
    <source>
        <dbReference type="ARBA" id="ARBA00023015"/>
    </source>
</evidence>
<dbReference type="Gene3D" id="3.30.160.60">
    <property type="entry name" value="Classic Zinc Finger"/>
    <property type="match status" value="10"/>
</dbReference>
<dbReference type="SMART" id="SM00355">
    <property type="entry name" value="ZnF_C2H2"/>
    <property type="match status" value="11"/>
</dbReference>
<dbReference type="SUPFAM" id="SSF57716">
    <property type="entry name" value="Glucocorticoid receptor-like (DNA-binding domain)"/>
    <property type="match status" value="1"/>
</dbReference>
<organism evidence="15 16">
    <name type="scientific">Brenthis ino</name>
    <name type="common">lesser marbled fritillary</name>
    <dbReference type="NCBI Taxonomy" id="405034"/>
    <lineage>
        <taxon>Eukaryota</taxon>
        <taxon>Metazoa</taxon>
        <taxon>Ecdysozoa</taxon>
        <taxon>Arthropoda</taxon>
        <taxon>Hexapoda</taxon>
        <taxon>Insecta</taxon>
        <taxon>Pterygota</taxon>
        <taxon>Neoptera</taxon>
        <taxon>Endopterygota</taxon>
        <taxon>Lepidoptera</taxon>
        <taxon>Glossata</taxon>
        <taxon>Ditrysia</taxon>
        <taxon>Papilionoidea</taxon>
        <taxon>Nymphalidae</taxon>
        <taxon>Heliconiinae</taxon>
        <taxon>Argynnini</taxon>
        <taxon>Brenthis</taxon>
    </lineage>
</organism>
<dbReference type="FunFam" id="3.30.160.60:FF:001370">
    <property type="entry name" value="Zinc finger protein"/>
    <property type="match status" value="1"/>
</dbReference>
<evidence type="ECO:0000256" key="1">
    <source>
        <dbReference type="ARBA" id="ARBA00004123"/>
    </source>
</evidence>
<evidence type="ECO:0000256" key="2">
    <source>
        <dbReference type="ARBA" id="ARBA00006991"/>
    </source>
</evidence>
<dbReference type="InterPro" id="IPR050589">
    <property type="entry name" value="Ikaros_C2H2-ZF"/>
</dbReference>
<comment type="subcellular location">
    <subcellularLocation>
        <location evidence="1">Nucleus</location>
    </subcellularLocation>
</comment>
<feature type="binding site" evidence="12">
    <location>
        <position position="9"/>
    </location>
    <ligand>
        <name>Zn(2+)</name>
        <dbReference type="ChEBI" id="CHEBI:29105"/>
    </ligand>
</feature>
<feature type="binding site" evidence="12">
    <location>
        <position position="54"/>
    </location>
    <ligand>
        <name>Zn(2+)</name>
        <dbReference type="ChEBI" id="CHEBI:29105"/>
    </ligand>
</feature>
<dbReference type="GO" id="GO:0003700">
    <property type="term" value="F:DNA-binding transcription factor activity"/>
    <property type="evidence" value="ECO:0007669"/>
    <property type="project" value="TreeGrafter"/>
</dbReference>
<dbReference type="SUPFAM" id="SSF57667">
    <property type="entry name" value="beta-beta-alpha zinc fingers"/>
    <property type="match status" value="6"/>
</dbReference>
<dbReference type="PROSITE" id="PS50157">
    <property type="entry name" value="ZINC_FINGER_C2H2_2"/>
    <property type="match status" value="11"/>
</dbReference>
<dbReference type="GO" id="GO:0006357">
    <property type="term" value="P:regulation of transcription by RNA polymerase II"/>
    <property type="evidence" value="ECO:0007669"/>
    <property type="project" value="TreeGrafter"/>
</dbReference>
<dbReference type="Proteomes" id="UP000838878">
    <property type="component" value="Chromosome 6"/>
</dbReference>
<sequence>MDSLICRICLDKPGTISVFENEPDNIQYAAKLMRLVNIMVAEDDGLPNMMCDSCANELSLSYQFVQKCEASDKALRCLSAPIELYSDLQTDIELSIKEEDIKHELDDCDNQDDSFTNNFLLDNCSKDYFRDKNESSAIQSNCETNITIELEKNTENQDIDKIKNSLIEASDKTDLKGYKAARGKFRQKKIKRGKLGPIQCVICGHMASSPSAMEIHMRTHTGEKPFICNLCGSKYPTKGSLKRHNETYHSARERKFTCETCGSSFFRKNDIITHMRVHTDERPYVCLYCSKRFRQVASRNRHQRVHTGEKPYPCPVCNKTFAHKSLVKKHQSVHSDEKKYSCHLCNKSMKSRTALNVHIGLHTNEKQNVCSFCGMAFAMKGNLQTHIRRIHSEKSGQCSVCLKTFSDLEVHMRKHTGEKPYICGICNAAFAVKRSLAHHMMFKHENAGKFKCSIGDCIKTFPTATMLEFHLLKQHTNHTPYICQHCPRRFFRTSDLSRHLRASHMDINFKPSLKTLLPKPIPYS</sequence>
<feature type="domain" description="C2H2-type" evidence="13">
    <location>
        <begin position="450"/>
        <end position="480"/>
    </location>
</feature>
<feature type="domain" description="C2H2-type" evidence="13">
    <location>
        <begin position="340"/>
        <end position="367"/>
    </location>
</feature>
<dbReference type="EMBL" id="OV170226">
    <property type="protein sequence ID" value="CAH0726824.1"/>
    <property type="molecule type" value="Genomic_DNA"/>
</dbReference>
<dbReference type="AlphaFoldDB" id="A0A8J9YDL1"/>
<accession>A0A8J9YDL1</accession>
<keyword evidence="3 12" id="KW-0479">Metal-binding</keyword>
<name>A0A8J9YDL1_9NEOP</name>
<dbReference type="PANTHER" id="PTHR24404">
    <property type="entry name" value="ZINC FINGER PROTEIN"/>
    <property type="match status" value="1"/>
</dbReference>
<feature type="domain" description="C2H2-type" evidence="13">
    <location>
        <begin position="226"/>
        <end position="254"/>
    </location>
</feature>
<keyword evidence="16" id="KW-1185">Reference proteome</keyword>
<keyword evidence="8" id="KW-0238">DNA-binding</keyword>
<reference evidence="15" key="1">
    <citation type="submission" date="2021-12" db="EMBL/GenBank/DDBJ databases">
        <authorList>
            <person name="Martin H S."/>
        </authorList>
    </citation>
    <scope>NUCLEOTIDE SEQUENCE</scope>
</reference>
<feature type="domain" description="C2H2-type" evidence="13">
    <location>
        <begin position="198"/>
        <end position="225"/>
    </location>
</feature>
<evidence type="ECO:0000256" key="3">
    <source>
        <dbReference type="ARBA" id="ARBA00022723"/>
    </source>
</evidence>
<feature type="domain" description="C2H2-type" evidence="13">
    <location>
        <begin position="256"/>
        <end position="283"/>
    </location>
</feature>
<keyword evidence="10" id="KW-0539">Nucleus</keyword>